<dbReference type="InterPro" id="IPR006461">
    <property type="entry name" value="PLAC_motif_containing"/>
</dbReference>
<dbReference type="NCBIfam" id="TIGR01571">
    <property type="entry name" value="A_thal_Cys_rich"/>
    <property type="match status" value="1"/>
</dbReference>
<evidence type="ECO:0000256" key="1">
    <source>
        <dbReference type="SAM" id="MobiDB-lite"/>
    </source>
</evidence>
<feature type="region of interest" description="Disordered" evidence="1">
    <location>
        <begin position="1"/>
        <end position="26"/>
    </location>
</feature>
<name>A0AAW1P475_9CHLO</name>
<dbReference type="AlphaFoldDB" id="A0AAW1P475"/>
<reference evidence="2 3" key="1">
    <citation type="journal article" date="2024" name="Nat. Commun.">
        <title>Phylogenomics reveals the evolutionary origins of lichenization in chlorophyte algae.</title>
        <authorList>
            <person name="Puginier C."/>
            <person name="Libourel C."/>
            <person name="Otte J."/>
            <person name="Skaloud P."/>
            <person name="Haon M."/>
            <person name="Grisel S."/>
            <person name="Petersen M."/>
            <person name="Berrin J.G."/>
            <person name="Delaux P.M."/>
            <person name="Dal Grande F."/>
            <person name="Keller J."/>
        </authorList>
    </citation>
    <scope>NUCLEOTIDE SEQUENCE [LARGE SCALE GENOMIC DNA]</scope>
    <source>
        <strain evidence="2 3">SAG 2036</strain>
    </source>
</reference>
<accession>A0AAW1P475</accession>
<proteinExistence type="predicted"/>
<dbReference type="Pfam" id="PF04749">
    <property type="entry name" value="PLAC8"/>
    <property type="match status" value="1"/>
</dbReference>
<feature type="region of interest" description="Disordered" evidence="1">
    <location>
        <begin position="317"/>
        <end position="395"/>
    </location>
</feature>
<feature type="compositionally biased region" description="Polar residues" evidence="1">
    <location>
        <begin position="1"/>
        <end position="15"/>
    </location>
</feature>
<protein>
    <submittedName>
        <fullName evidence="2">Uncharacterized protein</fullName>
    </submittedName>
</protein>
<evidence type="ECO:0000313" key="3">
    <source>
        <dbReference type="Proteomes" id="UP001465755"/>
    </source>
</evidence>
<sequence>MDNAQQQQPYTNGAANGTPDKAMTESMGYYDDKMEDGVPASDDSRLTRFKHRGKDTIWGRPWDVPATVTLRHPPGDYRDQLPPTLEEVVDQFSGIAKNGSWTFGLLEMWGKRSKVIKSAVHVPCWEAFRVNPLEWRGSVCGRTCHQCYWLGVDRTRWARMVYAAGLGREYSVPCSAVPESHWKGRIAALCWFQCLITEAASAGFGQFVAPGGCGFNFAACYTCHGREKLRRKYNLPSTYGLPPGFDDCCTHFFCMYCASHQEMRELAIRGIDGPGMHVLDVCPDAFKHLPGWEQAVAERKAVRDELVMNPPGVFRPFGKRIKHEPGRIHGAARKGVESVKEHRRTKPGSGGGTGNQPFLDGSQADSSVMATGDIANPRDPMPQNKVAPEPRRSNV</sequence>
<organism evidence="2 3">
    <name type="scientific">Symbiochloris irregularis</name>
    <dbReference type="NCBI Taxonomy" id="706552"/>
    <lineage>
        <taxon>Eukaryota</taxon>
        <taxon>Viridiplantae</taxon>
        <taxon>Chlorophyta</taxon>
        <taxon>core chlorophytes</taxon>
        <taxon>Trebouxiophyceae</taxon>
        <taxon>Trebouxiales</taxon>
        <taxon>Trebouxiaceae</taxon>
        <taxon>Symbiochloris</taxon>
    </lineage>
</organism>
<evidence type="ECO:0000313" key="2">
    <source>
        <dbReference type="EMBL" id="KAK9803363.1"/>
    </source>
</evidence>
<dbReference type="Proteomes" id="UP001465755">
    <property type="component" value="Unassembled WGS sequence"/>
</dbReference>
<gene>
    <name evidence="2" type="ORF">WJX73_008872</name>
</gene>
<keyword evidence="3" id="KW-1185">Reference proteome</keyword>
<dbReference type="EMBL" id="JALJOQ010000060">
    <property type="protein sequence ID" value="KAK9803363.1"/>
    <property type="molecule type" value="Genomic_DNA"/>
</dbReference>
<comment type="caution">
    <text evidence="2">The sequence shown here is derived from an EMBL/GenBank/DDBJ whole genome shotgun (WGS) entry which is preliminary data.</text>
</comment>